<name>M1PFM6_DESSD</name>
<dbReference type="Pfam" id="PF17876">
    <property type="entry name" value="CSD2"/>
    <property type="match status" value="1"/>
</dbReference>
<evidence type="ECO:0000256" key="5">
    <source>
        <dbReference type="ARBA" id="ARBA00022801"/>
    </source>
</evidence>
<comment type="function">
    <text evidence="8">3'-5' exoribonuclease that releases 5'-nucleoside monophosphates and is involved in maturation of structured RNAs.</text>
</comment>
<evidence type="ECO:0000256" key="6">
    <source>
        <dbReference type="ARBA" id="ARBA00022839"/>
    </source>
</evidence>
<dbReference type="CDD" id="cd04471">
    <property type="entry name" value="S1_RNase_R"/>
    <property type="match status" value="1"/>
</dbReference>
<evidence type="ECO:0000256" key="7">
    <source>
        <dbReference type="ARBA" id="ARBA00022884"/>
    </source>
</evidence>
<dbReference type="SMART" id="SM00357">
    <property type="entry name" value="CSP"/>
    <property type="match status" value="1"/>
</dbReference>
<dbReference type="AlphaFoldDB" id="M1PFM6"/>
<dbReference type="Proteomes" id="UP000011721">
    <property type="component" value="Chromosome"/>
</dbReference>
<keyword evidence="3 8" id="KW-0963">Cytoplasm</keyword>
<dbReference type="SMART" id="SM00316">
    <property type="entry name" value="S1"/>
    <property type="match status" value="2"/>
</dbReference>
<evidence type="ECO:0000256" key="8">
    <source>
        <dbReference type="HAMAP-Rule" id="MF_01895"/>
    </source>
</evidence>
<evidence type="ECO:0000313" key="11">
    <source>
        <dbReference type="EMBL" id="AGF78465.1"/>
    </source>
</evidence>
<dbReference type="PROSITE" id="PS01175">
    <property type="entry name" value="RIBONUCLEASE_II"/>
    <property type="match status" value="1"/>
</dbReference>
<dbReference type="Pfam" id="PF00575">
    <property type="entry name" value="S1"/>
    <property type="match status" value="1"/>
</dbReference>
<dbReference type="EC" id="3.1.13.1" evidence="8"/>
<dbReference type="STRING" id="1167006.UWK_01914"/>
<dbReference type="KEGG" id="dsf:UWK_01914"/>
<evidence type="ECO:0000313" key="12">
    <source>
        <dbReference type="Proteomes" id="UP000011721"/>
    </source>
</evidence>
<feature type="region of interest" description="Disordered" evidence="9">
    <location>
        <begin position="1"/>
        <end position="29"/>
    </location>
</feature>
<protein>
    <recommendedName>
        <fullName evidence="8">Ribonuclease R</fullName>
        <shortName evidence="8">RNase R</shortName>
        <ecNumber evidence="8">3.1.13.1</ecNumber>
    </recommendedName>
</protein>
<dbReference type="Pfam" id="PF00773">
    <property type="entry name" value="RNB"/>
    <property type="match status" value="1"/>
</dbReference>
<dbReference type="PANTHER" id="PTHR23355:SF9">
    <property type="entry name" value="DIS3-LIKE EXONUCLEASE 2"/>
    <property type="match status" value="1"/>
</dbReference>
<evidence type="ECO:0000256" key="3">
    <source>
        <dbReference type="ARBA" id="ARBA00022490"/>
    </source>
</evidence>
<dbReference type="SMART" id="SM00955">
    <property type="entry name" value="RNB"/>
    <property type="match status" value="1"/>
</dbReference>
<dbReference type="InterPro" id="IPR040476">
    <property type="entry name" value="CSD2"/>
</dbReference>
<feature type="compositionally biased region" description="Basic residues" evidence="9">
    <location>
        <begin position="1"/>
        <end position="22"/>
    </location>
</feature>
<keyword evidence="7 8" id="KW-0694">RNA-binding</keyword>
<dbReference type="HAMAP" id="MF_01895">
    <property type="entry name" value="RNase_R"/>
    <property type="match status" value="1"/>
</dbReference>
<evidence type="ECO:0000256" key="9">
    <source>
        <dbReference type="SAM" id="MobiDB-lite"/>
    </source>
</evidence>
<dbReference type="InterPro" id="IPR022966">
    <property type="entry name" value="RNase_II/R_CS"/>
</dbReference>
<dbReference type="InterPro" id="IPR001900">
    <property type="entry name" value="RNase_II/R"/>
</dbReference>
<dbReference type="PANTHER" id="PTHR23355">
    <property type="entry name" value="RIBONUCLEASE"/>
    <property type="match status" value="1"/>
</dbReference>
<reference evidence="12" key="1">
    <citation type="journal article" date="2013" name="Stand. Genomic Sci.">
        <title>Complete genome sequence of Desulfocapsa sulfexigens, a marine deltaproteobacterium specialized in disproportionating inorganic sulfur compounds.</title>
        <authorList>
            <person name="Finster K.W."/>
            <person name="Kjeldsen K.U."/>
            <person name="Kube M."/>
            <person name="Reinhardt R."/>
            <person name="Mussmann M."/>
            <person name="Amann R."/>
            <person name="Schreiber L."/>
        </authorList>
    </citation>
    <scope>NUCLEOTIDE SEQUENCE [LARGE SCALE GENOMIC DNA]</scope>
    <source>
        <strain evidence="12">DSM 10523 / SB164P1</strain>
    </source>
</reference>
<keyword evidence="5 8" id="KW-0378">Hydrolase</keyword>
<dbReference type="GO" id="GO:0008859">
    <property type="term" value="F:exoribonuclease II activity"/>
    <property type="evidence" value="ECO:0007669"/>
    <property type="project" value="UniProtKB-UniRule"/>
</dbReference>
<keyword evidence="4 8" id="KW-0540">Nuclease</keyword>
<dbReference type="eggNOG" id="COG0557">
    <property type="taxonomic scope" value="Bacteria"/>
</dbReference>
<evidence type="ECO:0000256" key="2">
    <source>
        <dbReference type="ARBA" id="ARBA00004496"/>
    </source>
</evidence>
<dbReference type="EMBL" id="CP003985">
    <property type="protein sequence ID" value="AGF78465.1"/>
    <property type="molecule type" value="Genomic_DNA"/>
</dbReference>
<dbReference type="NCBIfam" id="TIGR00358">
    <property type="entry name" value="3_prime_RNase"/>
    <property type="match status" value="1"/>
</dbReference>
<dbReference type="OrthoDB" id="9764149at2"/>
<dbReference type="GO" id="GO:0006402">
    <property type="term" value="P:mRNA catabolic process"/>
    <property type="evidence" value="ECO:0007669"/>
    <property type="project" value="TreeGrafter"/>
</dbReference>
<keyword evidence="12" id="KW-1185">Reference proteome</keyword>
<comment type="catalytic activity">
    <reaction evidence="1 8">
        <text>Exonucleolytic cleavage in the 3'- to 5'-direction to yield nucleoside 5'-phosphates.</text>
        <dbReference type="EC" id="3.1.13.1"/>
    </reaction>
</comment>
<keyword evidence="6 8" id="KW-0269">Exonuclease</keyword>
<dbReference type="GO" id="GO:0005829">
    <property type="term" value="C:cytosol"/>
    <property type="evidence" value="ECO:0007669"/>
    <property type="project" value="TreeGrafter"/>
</dbReference>
<organism evidence="11 12">
    <name type="scientific">Desulfocapsa sulfexigens (strain DSM 10523 / SB164P1)</name>
    <dbReference type="NCBI Taxonomy" id="1167006"/>
    <lineage>
        <taxon>Bacteria</taxon>
        <taxon>Pseudomonadati</taxon>
        <taxon>Thermodesulfobacteriota</taxon>
        <taxon>Desulfobulbia</taxon>
        <taxon>Desulfobulbales</taxon>
        <taxon>Desulfocapsaceae</taxon>
        <taxon>Desulfocapsa</taxon>
    </lineage>
</organism>
<dbReference type="InterPro" id="IPR004476">
    <property type="entry name" value="RNase_II/RNase_R"/>
</dbReference>
<dbReference type="InterPro" id="IPR011129">
    <property type="entry name" value="CSD"/>
</dbReference>
<evidence type="ECO:0000256" key="4">
    <source>
        <dbReference type="ARBA" id="ARBA00022722"/>
    </source>
</evidence>
<dbReference type="HOGENOM" id="CLU_002333_7_0_7"/>
<dbReference type="InterPro" id="IPR003029">
    <property type="entry name" value="S1_domain"/>
</dbReference>
<dbReference type="NCBIfam" id="TIGR02063">
    <property type="entry name" value="RNase_R"/>
    <property type="match status" value="1"/>
</dbReference>
<sequence length="736" mass="83795">MQRKSKFKQKKRSKQPGHRKQQQHKDLPRADSLYQQVLTLLYKQATPLDSKDIFKLLDLPLSTRKPLHKLLIRLTDEKILTQIDKNTYSPGPKNGLAEGTIDQNAKGFGFVSDLTSRLGALKHTQDAFVSPNNMANAHHGDRVLIRIYNVKKDGRPEAEILAVLGRGREQMAGFVAIQNGEVFVYPEDTRYPFTIRITDNIPENLQNGDAVIVKITGESDDSRHERGTLIEVLGNPDLVDVQMRMVIEKHNLPHRFSEKTKIQVEAISDTIVPSQGRLDLRDIQHITIDGETAKDFDDAIAVIKTRKGFKLYVSIADVSHYVQPGSPLDKDAYERGTSIYFPGRVIPMLPEKLSNGLCSLVPDEDRYAFTAILDFDRQGHLHSKSFAKSIICSKKRFTYTTVRQILTDHDLAVRQQHKEFLTPLKWAGELANELMHLRQQRGSIGFTIPEPFMELDDEGKISSISRTERNFAHQIIEEFMLAANEAVAETFTDKHLHGLYRIHERPSPEKIEEFVEFGRSLGIDLPPLRQDPDWFGQVLALVKGSPKEYVINNLLLRTMQQAKYDEKNVGHFGLAATDYTHFTSPIRRYPDLTVHRTLQAYLLRNARTKIKKKETGLPMKEMGVFLSARERIAVKAEREMNDRLKVRFMHNKIGEEFQAVISGVTSSAIFVELTESFISGGISLTSLKDDYYIFDGKHHRITGKHGGRSFQIGDLLQVVVLDVDLRNNRIYFGPLP</sequence>
<dbReference type="PATRIC" id="fig|1167006.5.peg.2099"/>
<dbReference type="InterPro" id="IPR012340">
    <property type="entry name" value="NA-bd_OB-fold"/>
</dbReference>
<dbReference type="PROSITE" id="PS50126">
    <property type="entry name" value="S1"/>
    <property type="match status" value="1"/>
</dbReference>
<comment type="subcellular location">
    <subcellularLocation>
        <location evidence="2 8">Cytoplasm</location>
    </subcellularLocation>
</comment>
<evidence type="ECO:0000259" key="10">
    <source>
        <dbReference type="PROSITE" id="PS50126"/>
    </source>
</evidence>
<proteinExistence type="inferred from homology"/>
<dbReference type="eggNOG" id="COG1414">
    <property type="taxonomic scope" value="Bacteria"/>
</dbReference>
<dbReference type="InterPro" id="IPR011805">
    <property type="entry name" value="RNase_R"/>
</dbReference>
<feature type="domain" description="S1 motif" evidence="10">
    <location>
        <begin position="654"/>
        <end position="735"/>
    </location>
</feature>
<dbReference type="GO" id="GO:0003723">
    <property type="term" value="F:RNA binding"/>
    <property type="evidence" value="ECO:0007669"/>
    <property type="project" value="UniProtKB-UniRule"/>
</dbReference>
<comment type="similarity">
    <text evidence="8">Belongs to the RNR ribonuclease family. RNase R subfamily.</text>
</comment>
<evidence type="ECO:0000256" key="1">
    <source>
        <dbReference type="ARBA" id="ARBA00001849"/>
    </source>
</evidence>
<dbReference type="InterPro" id="IPR050180">
    <property type="entry name" value="RNR_Ribonuclease"/>
</dbReference>
<dbReference type="InterPro" id="IPR013223">
    <property type="entry name" value="RNase_B_OB_dom"/>
</dbReference>
<accession>M1PFM6</accession>
<dbReference type="SUPFAM" id="SSF50249">
    <property type="entry name" value="Nucleic acid-binding proteins"/>
    <property type="match status" value="4"/>
</dbReference>
<gene>
    <name evidence="8" type="primary">rnr</name>
    <name evidence="11" type="ordered locus">UWK_01914</name>
</gene>
<dbReference type="RefSeq" id="WP_015404156.1">
    <property type="nucleotide sequence ID" value="NC_020304.1"/>
</dbReference>
<dbReference type="Gene3D" id="2.40.50.140">
    <property type="entry name" value="Nucleic acid-binding proteins"/>
    <property type="match status" value="2"/>
</dbReference>
<dbReference type="Pfam" id="PF08206">
    <property type="entry name" value="OB_RNB"/>
    <property type="match status" value="1"/>
</dbReference>